<dbReference type="AlphaFoldDB" id="A0A7R8ZET4"/>
<proteinExistence type="predicted"/>
<dbReference type="InterPro" id="IPR002557">
    <property type="entry name" value="Chitin-bd_dom"/>
</dbReference>
<feature type="domain" description="Chitin-binding type-2" evidence="2">
    <location>
        <begin position="268"/>
        <end position="313"/>
    </location>
</feature>
<dbReference type="InterPro" id="IPR036508">
    <property type="entry name" value="Chitin-bd_dom_sf"/>
</dbReference>
<protein>
    <recommendedName>
        <fullName evidence="2">Chitin-binding type-2 domain-containing protein</fullName>
    </recommendedName>
</protein>
<dbReference type="SMART" id="SM00494">
    <property type="entry name" value="ChtBD2"/>
    <property type="match status" value="3"/>
</dbReference>
<sequence length="397" mass="42212">MVLKLIVLSQQPMAPSRTRGANIEQGCPLACLYFSPGDSFSLTATPLTGRESIYDGDTNVSTTSLPSTSAVCHQAGYNCSEDCSSIQFCYEVSSGLFETITLETCLNDTLCDSRTHTCTPEGGTTCKKPRPDDYSFTCQTSGTFPDPFDCTKYYVCYVNSTENGEAIIDGTCPGGSAFDVLTLSCALPNTDRVCTDLPVPSCNSTPGIIGVLERNPSIYYICTKKDDSTFPELFRCDVGYFDVSLGECRLSSGPETTAVVPTTTKSSVLTCVEPGIFPDPDSCISFYVCPVNLQGYTTNCLSGMYFDPDTISCELGVPGLVEVSPNSANQHAGVPGLVEVSPNSANQHAGVPGVPDLVEVSPNSANQHAGVPGLVELSPDSANKHVPNTQECRGWLK</sequence>
<dbReference type="GO" id="GO:0005576">
    <property type="term" value="C:extracellular region"/>
    <property type="evidence" value="ECO:0007669"/>
    <property type="project" value="InterPro"/>
</dbReference>
<name>A0A7R8ZET4_TIMDO</name>
<dbReference type="SUPFAM" id="SSF57625">
    <property type="entry name" value="Invertebrate chitin-binding proteins"/>
    <property type="match status" value="2"/>
</dbReference>
<gene>
    <name evidence="3" type="ORF">TDIB3V08_LOCUS8908</name>
</gene>
<evidence type="ECO:0000256" key="1">
    <source>
        <dbReference type="SAM" id="MobiDB-lite"/>
    </source>
</evidence>
<reference evidence="3" key="1">
    <citation type="submission" date="2020-11" db="EMBL/GenBank/DDBJ databases">
        <authorList>
            <person name="Tran Van P."/>
        </authorList>
    </citation>
    <scope>NUCLEOTIDE SEQUENCE</scope>
</reference>
<dbReference type="Gene3D" id="2.170.140.10">
    <property type="entry name" value="Chitin binding domain"/>
    <property type="match status" value="2"/>
</dbReference>
<dbReference type="EMBL" id="OA569735">
    <property type="protein sequence ID" value="CAD7202728.1"/>
    <property type="molecule type" value="Genomic_DNA"/>
</dbReference>
<dbReference type="PROSITE" id="PS50940">
    <property type="entry name" value="CHIT_BIND_II"/>
    <property type="match status" value="2"/>
</dbReference>
<feature type="domain" description="Chitin-binding type-2" evidence="2">
    <location>
        <begin position="135"/>
        <end position="196"/>
    </location>
</feature>
<evidence type="ECO:0000313" key="3">
    <source>
        <dbReference type="EMBL" id="CAD7202728.1"/>
    </source>
</evidence>
<organism evidence="3">
    <name type="scientific">Timema douglasi</name>
    <name type="common">Walking stick</name>
    <dbReference type="NCBI Taxonomy" id="61478"/>
    <lineage>
        <taxon>Eukaryota</taxon>
        <taxon>Metazoa</taxon>
        <taxon>Ecdysozoa</taxon>
        <taxon>Arthropoda</taxon>
        <taxon>Hexapoda</taxon>
        <taxon>Insecta</taxon>
        <taxon>Pterygota</taxon>
        <taxon>Neoptera</taxon>
        <taxon>Polyneoptera</taxon>
        <taxon>Phasmatodea</taxon>
        <taxon>Timematodea</taxon>
        <taxon>Timematoidea</taxon>
        <taxon>Timematidae</taxon>
        <taxon>Timema</taxon>
    </lineage>
</organism>
<dbReference type="GO" id="GO:0008061">
    <property type="term" value="F:chitin binding"/>
    <property type="evidence" value="ECO:0007669"/>
    <property type="project" value="InterPro"/>
</dbReference>
<evidence type="ECO:0000259" key="2">
    <source>
        <dbReference type="PROSITE" id="PS50940"/>
    </source>
</evidence>
<feature type="region of interest" description="Disordered" evidence="1">
    <location>
        <begin position="377"/>
        <end position="397"/>
    </location>
</feature>
<dbReference type="Pfam" id="PF01607">
    <property type="entry name" value="CBM_14"/>
    <property type="match status" value="2"/>
</dbReference>
<accession>A0A7R8ZET4</accession>